<dbReference type="InterPro" id="IPR047167">
    <property type="entry name" value="NFE2-like"/>
</dbReference>
<dbReference type="InterPro" id="IPR004826">
    <property type="entry name" value="bZIP_Maf"/>
</dbReference>
<evidence type="ECO:0000256" key="2">
    <source>
        <dbReference type="ARBA" id="ARBA00023015"/>
    </source>
</evidence>
<accession>A0A8T2KAK1</accession>
<dbReference type="PANTHER" id="PTHR24411:SF26">
    <property type="entry name" value="TRANSCRIPTION FACTOR NF-E2 45 KDA SUBUNIT"/>
    <property type="match status" value="1"/>
</dbReference>
<feature type="coiled-coil region" evidence="7">
    <location>
        <begin position="266"/>
        <end position="321"/>
    </location>
</feature>
<dbReference type="InterPro" id="IPR004827">
    <property type="entry name" value="bZIP"/>
</dbReference>
<dbReference type="InterPro" id="IPR046347">
    <property type="entry name" value="bZIP_sf"/>
</dbReference>
<dbReference type="AlphaFoldDB" id="A0A8T2KAK1"/>
<protein>
    <recommendedName>
        <fullName evidence="8">BZIP domain-containing protein</fullName>
    </recommendedName>
</protein>
<evidence type="ECO:0000313" key="9">
    <source>
        <dbReference type="EMBL" id="KAG8452640.1"/>
    </source>
</evidence>
<dbReference type="Gene3D" id="1.10.880.10">
    <property type="entry name" value="Transcription factor, Skn-1-like, DNA-binding domain"/>
    <property type="match status" value="1"/>
</dbReference>
<dbReference type="SMART" id="SM00338">
    <property type="entry name" value="BRLZ"/>
    <property type="match status" value="1"/>
</dbReference>
<dbReference type="OrthoDB" id="7458135at2759"/>
<keyword evidence="7" id="KW-0175">Coiled coil</keyword>
<keyword evidence="4" id="KW-0010">Activator</keyword>
<dbReference type="SUPFAM" id="SSF57959">
    <property type="entry name" value="Leucine zipper domain"/>
    <property type="match status" value="1"/>
</dbReference>
<dbReference type="PANTHER" id="PTHR24411">
    <property type="entry name" value="NUCLEAR FACTOR ERYTHROID 2-RELATED FACTOR"/>
    <property type="match status" value="1"/>
</dbReference>
<evidence type="ECO:0000256" key="6">
    <source>
        <dbReference type="ARBA" id="ARBA00023242"/>
    </source>
</evidence>
<dbReference type="Pfam" id="PF03131">
    <property type="entry name" value="bZIP_Maf"/>
    <property type="match status" value="1"/>
</dbReference>
<dbReference type="FunFam" id="1.10.880.10:FF:000004">
    <property type="entry name" value="Nuclear factor, erythroid 2"/>
    <property type="match status" value="1"/>
</dbReference>
<keyword evidence="6" id="KW-0539">Nucleus</keyword>
<comment type="similarity">
    <text evidence="1">Belongs to the bZIP family. CNC subfamily.</text>
</comment>
<dbReference type="GO" id="GO:0005634">
    <property type="term" value="C:nucleus"/>
    <property type="evidence" value="ECO:0007669"/>
    <property type="project" value="TreeGrafter"/>
</dbReference>
<name>A0A8T2KAK1_9PIPI</name>
<dbReference type="GO" id="GO:0000978">
    <property type="term" value="F:RNA polymerase II cis-regulatory region sequence-specific DNA binding"/>
    <property type="evidence" value="ECO:0007669"/>
    <property type="project" value="InterPro"/>
</dbReference>
<keyword evidence="10" id="KW-1185">Reference proteome</keyword>
<keyword evidence="5" id="KW-0804">Transcription</keyword>
<organism evidence="9 10">
    <name type="scientific">Hymenochirus boettgeri</name>
    <name type="common">Congo dwarf clawed frog</name>
    <dbReference type="NCBI Taxonomy" id="247094"/>
    <lineage>
        <taxon>Eukaryota</taxon>
        <taxon>Metazoa</taxon>
        <taxon>Chordata</taxon>
        <taxon>Craniata</taxon>
        <taxon>Vertebrata</taxon>
        <taxon>Euteleostomi</taxon>
        <taxon>Amphibia</taxon>
        <taxon>Batrachia</taxon>
        <taxon>Anura</taxon>
        <taxon>Pipoidea</taxon>
        <taxon>Pipidae</taxon>
        <taxon>Pipinae</taxon>
        <taxon>Hymenochirus</taxon>
    </lineage>
</organism>
<reference evidence="9" key="1">
    <citation type="thesis" date="2020" institute="ProQuest LLC" country="789 East Eisenhower Parkway, Ann Arbor, MI, USA">
        <title>Comparative Genomics and Chromosome Evolution.</title>
        <authorList>
            <person name="Mudd A.B."/>
        </authorList>
    </citation>
    <scope>NUCLEOTIDE SEQUENCE</scope>
    <source>
        <strain evidence="9">Female2</strain>
        <tissue evidence="9">Blood</tissue>
    </source>
</reference>
<dbReference type="CDD" id="cd14720">
    <property type="entry name" value="bZIP_NFE2-like"/>
    <property type="match status" value="1"/>
</dbReference>
<dbReference type="GO" id="GO:0000981">
    <property type="term" value="F:DNA-binding transcription factor activity, RNA polymerase II-specific"/>
    <property type="evidence" value="ECO:0007669"/>
    <property type="project" value="TreeGrafter"/>
</dbReference>
<dbReference type="EMBL" id="JAACNH010000002">
    <property type="protein sequence ID" value="KAG8452640.1"/>
    <property type="molecule type" value="Genomic_DNA"/>
</dbReference>
<dbReference type="Proteomes" id="UP000812440">
    <property type="component" value="Chromosome 2"/>
</dbReference>
<feature type="domain" description="BZIP" evidence="8">
    <location>
        <begin position="248"/>
        <end position="311"/>
    </location>
</feature>
<evidence type="ECO:0000259" key="8">
    <source>
        <dbReference type="PROSITE" id="PS50217"/>
    </source>
</evidence>
<evidence type="ECO:0000313" key="10">
    <source>
        <dbReference type="Proteomes" id="UP000812440"/>
    </source>
</evidence>
<keyword evidence="2" id="KW-0805">Transcription regulation</keyword>
<dbReference type="PROSITE" id="PS50217">
    <property type="entry name" value="BZIP"/>
    <property type="match status" value="1"/>
</dbReference>
<gene>
    <name evidence="9" type="ORF">GDO86_004431</name>
</gene>
<dbReference type="PROSITE" id="PS00036">
    <property type="entry name" value="BZIP_BASIC"/>
    <property type="match status" value="1"/>
</dbReference>
<evidence type="ECO:0000256" key="4">
    <source>
        <dbReference type="ARBA" id="ARBA00023159"/>
    </source>
</evidence>
<keyword evidence="3" id="KW-0238">DNA-binding</keyword>
<dbReference type="SUPFAM" id="SSF47454">
    <property type="entry name" value="A DNA-binding domain in eukaryotic transcription factors"/>
    <property type="match status" value="1"/>
</dbReference>
<evidence type="ECO:0000256" key="5">
    <source>
        <dbReference type="ARBA" id="ARBA00023163"/>
    </source>
</evidence>
<dbReference type="InterPro" id="IPR008917">
    <property type="entry name" value="TF_DNA-bd_sf"/>
</dbReference>
<proteinExistence type="inferred from homology"/>
<evidence type="ECO:0000256" key="3">
    <source>
        <dbReference type="ARBA" id="ARBA00023125"/>
    </source>
</evidence>
<comment type="caution">
    <text evidence="9">The sequence shown here is derived from an EMBL/GenBank/DDBJ whole genome shotgun (WGS) entry which is preliminary data.</text>
</comment>
<sequence>MDIAWQELLSITELQDLDESIYGTSGCGASTTPITSYGRYQFSEGMAHSTNQRIPTNGVYTNSTQDHHMSTFPLTSSFGPTAYTGMLISSSINQMGITGLYSAKNLHVNEPFAVPTLSENSLASDNSVNQLCKGQDDFESDSGLSLNFSDGESMESNLESQRLQAEYLEMIPSCQDQYGLTLNHGFMQSIPDMHPYISQSDEQVCSRDEIRAAYLNIPFPTEKIVNLPVEDFNELLSRYTLSEAQLSLVRDIRRRGKNKVAAQNCRKRKMENIACLEQQIGQLQTERESLRREQEEVGRIMKDLKRDLESLQQEIFSALGEKGNHHFNRL</sequence>
<evidence type="ECO:0000256" key="1">
    <source>
        <dbReference type="ARBA" id="ARBA00008157"/>
    </source>
</evidence>
<evidence type="ECO:0000256" key="7">
    <source>
        <dbReference type="SAM" id="Coils"/>
    </source>
</evidence>